<dbReference type="InterPro" id="IPR035986">
    <property type="entry name" value="PKD_dom_sf"/>
</dbReference>
<sequence>MLRPTISVDFDTDQDCAPVSVTQFQVTYSFSTPQVPGSIAILYEWNDPANSTTLVTGAGLIVGGGGTEFTADASFTYNTNNDCSIIPTAYIVINGAVCPTSIQRQSAFFWSTDDEGNGQVEMAPETWDVCYNNPVTNAIFRDASEFNCNIIVEPDVPNRGARHVQFVYGTNHNAAATIRNLTLTDGGPQALTNATGNLVSPQTRGAVLPVTAAYFGPVEIVPVPADGPISASFPMNAPADAANAVGNRFEVTMFNWNVCNPWNGNNANPNYEDAIVTRGYVEIVAAPVPDFFTRNGAGTTTTNFCIDEDIFFRNQTTGAGNIGYTWEFYNDAAGTVLLETSNDANPVFSYPTGGVKLIRLRVRNASAQGTCDAEITHTVNITPSLVAAIGLTDPLTNVPLTNRDFCQETAAPFTNFGVRFTDVSTGTATPTTGRRWEFFDASNNLILEEPSGGGFSTTLLGPFDRPFIAPGLYRIRLTVRDNLTLCTTTDTDTIRVYEKPEPNFTFNRVCVGTATHFIDATTLDPILAEGITLREWDMDYDGSFDKDPALDDEIEFDYTYATAGTRRVALRVVTGGGCEVIIVKPNVIVDPKPLSTFTADRLSGCSVLTVNFTNTAAGQTATIQEYRWEIDNGSGAGFQVDSVQRPTDPGFNGQYTRDFVNTTLINVDYRVRLRAVTTRGCDSVSAPITITVFPGPAAGFVSLNYSPFNDNCSPVEVDFAVDTETQSMNPSEYIWTIADISGQLDQISTGATPAFNYEFQNTTQAIRDFTVTLRAVLPSMCYGDSTVSIRINPVPSSAFTYDTVSYTCDSVVLHLDATQKGLQAYNWRITINGVVMATPTGDNLDYTIPRSTTVDQNVVIRLITTNFANCPSPPTTHNVLIPRNPGISASFTALPTDQTLPNSTVTITNTSTPGPWDYLWNFGDSTTSTDRDAPPHTYTTFGTYTITLTVRDNDCIDEHVETVTIRPIPPILDFTYDPAFGCAPLTVQFTNTSQYADPGSYVWDFGDGGTAMSVNPVHTYFEPGIYSVTLRATNVLGQIVQITKPEIIEVYDAPTAQFATFPKVLNVPNELLYTNNRSFGATSFLWNFGDGQTSTEMEPQHKYTEEGVFTISLIAYNPSGCSDTMSITNAVQTIKRGQLLVPNAFRPNGTGPGSTNVSNNEVFLPLMRNVTKFQMFVFNRWGQLLFESANPESGWDGYYKGQLCQQDVYIYKITVEYDDGKQFTRTGDINLLR</sequence>
<dbReference type="Gene3D" id="2.60.40.10">
    <property type="entry name" value="Immunoglobulins"/>
    <property type="match status" value="6"/>
</dbReference>
<feature type="domain" description="PKD" evidence="1">
    <location>
        <begin position="1054"/>
        <end position="1132"/>
    </location>
</feature>
<dbReference type="EMBL" id="JAHESE010000002">
    <property type="protein sequence ID" value="MBT1707568.1"/>
    <property type="molecule type" value="Genomic_DNA"/>
</dbReference>
<dbReference type="InterPro" id="IPR026341">
    <property type="entry name" value="T9SS_type_B"/>
</dbReference>
<dbReference type="PANTHER" id="PTHR36842:SF1">
    <property type="entry name" value="PROTEIN TOLB"/>
    <property type="match status" value="1"/>
</dbReference>
<feature type="domain" description="PKD" evidence="1">
    <location>
        <begin position="904"/>
        <end position="953"/>
    </location>
</feature>
<dbReference type="PANTHER" id="PTHR36842">
    <property type="entry name" value="PROTEIN TOLB HOMOLOG"/>
    <property type="match status" value="1"/>
</dbReference>
<dbReference type="CDD" id="cd00146">
    <property type="entry name" value="PKD"/>
    <property type="match status" value="3"/>
</dbReference>
<evidence type="ECO:0000259" key="1">
    <source>
        <dbReference type="PROSITE" id="PS50093"/>
    </source>
</evidence>
<dbReference type="NCBIfam" id="TIGR04131">
    <property type="entry name" value="Bac_Flav_CTERM"/>
    <property type="match status" value="1"/>
</dbReference>
<reference evidence="2 3" key="1">
    <citation type="submission" date="2021-05" db="EMBL/GenBank/DDBJ databases">
        <title>A Polyphasic approach of four new species of the genus Ohtaekwangia: Ohtaekwangia histidinii sp. nov., Ohtaekwangia cretensis sp. nov., Ohtaekwangia indiensis sp. nov., Ohtaekwangia reichenbachii sp. nov. from diverse environment.</title>
        <authorList>
            <person name="Octaviana S."/>
        </authorList>
    </citation>
    <scope>NUCLEOTIDE SEQUENCE [LARGE SCALE GENOMIC DNA]</scope>
    <source>
        <strain evidence="2 3">PWU5</strain>
    </source>
</reference>
<dbReference type="InterPro" id="IPR022409">
    <property type="entry name" value="PKD/Chitinase_dom"/>
</dbReference>
<keyword evidence="3" id="KW-1185">Reference proteome</keyword>
<dbReference type="RefSeq" id="WP_254083154.1">
    <property type="nucleotide sequence ID" value="NZ_JAHESE010000002.1"/>
</dbReference>
<gene>
    <name evidence="2" type="ORF">KK062_05010</name>
</gene>
<dbReference type="Proteomes" id="UP001319080">
    <property type="component" value="Unassembled WGS sequence"/>
</dbReference>
<dbReference type="InterPro" id="IPR013783">
    <property type="entry name" value="Ig-like_fold"/>
</dbReference>
<dbReference type="PROSITE" id="PS50093">
    <property type="entry name" value="PKD"/>
    <property type="match status" value="3"/>
</dbReference>
<dbReference type="Pfam" id="PF18911">
    <property type="entry name" value="PKD_4"/>
    <property type="match status" value="3"/>
</dbReference>
<evidence type="ECO:0000313" key="2">
    <source>
        <dbReference type="EMBL" id="MBT1707568.1"/>
    </source>
</evidence>
<dbReference type="AlphaFoldDB" id="A0AAP2DWN4"/>
<organism evidence="2 3">
    <name type="scientific">Dawidia cretensis</name>
    <dbReference type="NCBI Taxonomy" id="2782350"/>
    <lineage>
        <taxon>Bacteria</taxon>
        <taxon>Pseudomonadati</taxon>
        <taxon>Bacteroidota</taxon>
        <taxon>Cytophagia</taxon>
        <taxon>Cytophagales</taxon>
        <taxon>Chryseotaleaceae</taxon>
        <taxon>Dawidia</taxon>
    </lineage>
</organism>
<protein>
    <submittedName>
        <fullName evidence="2">PKD domain-containing protein</fullName>
    </submittedName>
</protein>
<dbReference type="SUPFAM" id="SSF49299">
    <property type="entry name" value="PKD domain"/>
    <property type="match status" value="6"/>
</dbReference>
<dbReference type="SMART" id="SM00089">
    <property type="entry name" value="PKD"/>
    <property type="match status" value="5"/>
</dbReference>
<dbReference type="Pfam" id="PF13585">
    <property type="entry name" value="CHU_C"/>
    <property type="match status" value="1"/>
</dbReference>
<proteinExistence type="predicted"/>
<name>A0AAP2DWN4_9BACT</name>
<feature type="domain" description="PKD" evidence="1">
    <location>
        <begin position="970"/>
        <end position="1055"/>
    </location>
</feature>
<evidence type="ECO:0000313" key="3">
    <source>
        <dbReference type="Proteomes" id="UP001319080"/>
    </source>
</evidence>
<dbReference type="InterPro" id="IPR000601">
    <property type="entry name" value="PKD_dom"/>
</dbReference>
<comment type="caution">
    <text evidence="2">The sequence shown here is derived from an EMBL/GenBank/DDBJ whole genome shotgun (WGS) entry which is preliminary data.</text>
</comment>
<accession>A0AAP2DWN4</accession>